<dbReference type="EMBL" id="REFJ01000004">
    <property type="protein sequence ID" value="RMA79537.1"/>
    <property type="molecule type" value="Genomic_DNA"/>
</dbReference>
<dbReference type="PANTHER" id="PTHR46401">
    <property type="entry name" value="GLYCOSYLTRANSFERASE WBBK-RELATED"/>
    <property type="match status" value="1"/>
</dbReference>
<dbReference type="AlphaFoldDB" id="A0A3M0A4J2"/>
<dbReference type="Proteomes" id="UP000267187">
    <property type="component" value="Unassembled WGS sequence"/>
</dbReference>
<dbReference type="Pfam" id="PF00534">
    <property type="entry name" value="Glycos_transf_1"/>
    <property type="match status" value="1"/>
</dbReference>
<sequence length="373" mass="43160">MTTVLVNAINSNSAGGLTVVRNFLGQALRDSCRDTRYVLLVSRPSLFSDYESENIDLIKVSKLALMPLLNIIFYRFFIEWYVNRYRAEVLLNFGDLIPRVRCRVVYYFDWAYALYNDTEIWLRMPFVDRISRNVKRALILRYITTCAVVICQTKTIANRLSGFVEDERILIIPNSIPNHFMRDNVKFPLGSSADRKCFLYLTKYYTHKNIEILIDVACLAKRASLNWTFVLTIDESQGSAARRLINKIKLLELDDFFEILGSIPYADIHRLYNAVDYVIMPTLLESFSSSHIEAIAARKPIFTSNRDFAKEVCQNYQTFYFDPLDGLDIFQVVNNGLKKIENCSSDSFSHVGVLPVCWNVSYLNIKEVLLDEK</sequence>
<evidence type="ECO:0000313" key="3">
    <source>
        <dbReference type="EMBL" id="RMA79537.1"/>
    </source>
</evidence>
<keyword evidence="4" id="KW-1185">Reference proteome</keyword>
<dbReference type="SUPFAM" id="SSF53756">
    <property type="entry name" value="UDP-Glycosyltransferase/glycogen phosphorylase"/>
    <property type="match status" value="1"/>
</dbReference>
<dbReference type="Gene3D" id="3.40.50.2000">
    <property type="entry name" value="Glycogen Phosphorylase B"/>
    <property type="match status" value="2"/>
</dbReference>
<protein>
    <submittedName>
        <fullName evidence="3">Glycosyltransferase involved in cell wall biosynthesis</fullName>
    </submittedName>
</protein>
<dbReference type="PANTHER" id="PTHR46401:SF2">
    <property type="entry name" value="GLYCOSYLTRANSFERASE WBBK-RELATED"/>
    <property type="match status" value="1"/>
</dbReference>
<dbReference type="GO" id="GO:0009103">
    <property type="term" value="P:lipopolysaccharide biosynthetic process"/>
    <property type="evidence" value="ECO:0007669"/>
    <property type="project" value="TreeGrafter"/>
</dbReference>
<evidence type="ECO:0000259" key="2">
    <source>
        <dbReference type="Pfam" id="PF00534"/>
    </source>
</evidence>
<evidence type="ECO:0000313" key="4">
    <source>
        <dbReference type="Proteomes" id="UP000267187"/>
    </source>
</evidence>
<name>A0A3M0A4J2_9GAMM</name>
<organism evidence="3 4">
    <name type="scientific">Umboniibacter marinipuniceus</name>
    <dbReference type="NCBI Taxonomy" id="569599"/>
    <lineage>
        <taxon>Bacteria</taxon>
        <taxon>Pseudomonadati</taxon>
        <taxon>Pseudomonadota</taxon>
        <taxon>Gammaproteobacteria</taxon>
        <taxon>Cellvibrionales</taxon>
        <taxon>Cellvibrionaceae</taxon>
        <taxon>Umboniibacter</taxon>
    </lineage>
</organism>
<dbReference type="RefSeq" id="WP_121877288.1">
    <property type="nucleotide sequence ID" value="NZ_REFJ01000004.1"/>
</dbReference>
<comment type="caution">
    <text evidence="3">The sequence shown here is derived from an EMBL/GenBank/DDBJ whole genome shotgun (WGS) entry which is preliminary data.</text>
</comment>
<dbReference type="GO" id="GO:0016757">
    <property type="term" value="F:glycosyltransferase activity"/>
    <property type="evidence" value="ECO:0007669"/>
    <property type="project" value="InterPro"/>
</dbReference>
<accession>A0A3M0A4J2</accession>
<dbReference type="CDD" id="cd03801">
    <property type="entry name" value="GT4_PimA-like"/>
    <property type="match status" value="1"/>
</dbReference>
<keyword evidence="1 3" id="KW-0808">Transferase</keyword>
<gene>
    <name evidence="3" type="ORF">DFR27_1978</name>
</gene>
<dbReference type="InterPro" id="IPR001296">
    <property type="entry name" value="Glyco_trans_1"/>
</dbReference>
<evidence type="ECO:0000256" key="1">
    <source>
        <dbReference type="ARBA" id="ARBA00022679"/>
    </source>
</evidence>
<feature type="domain" description="Glycosyl transferase family 1" evidence="2">
    <location>
        <begin position="182"/>
        <end position="319"/>
    </location>
</feature>
<proteinExistence type="predicted"/>
<reference evidence="3 4" key="1">
    <citation type="submission" date="2018-10" db="EMBL/GenBank/DDBJ databases">
        <title>Genomic Encyclopedia of Type Strains, Phase IV (KMG-IV): sequencing the most valuable type-strain genomes for metagenomic binning, comparative biology and taxonomic classification.</title>
        <authorList>
            <person name="Goeker M."/>
        </authorList>
    </citation>
    <scope>NUCLEOTIDE SEQUENCE [LARGE SCALE GENOMIC DNA]</scope>
    <source>
        <strain evidence="3 4">DSM 25080</strain>
    </source>
</reference>
<dbReference type="OrthoDB" id="9801609at2"/>